<feature type="region of interest" description="Disordered" evidence="1">
    <location>
        <begin position="130"/>
        <end position="240"/>
    </location>
</feature>
<dbReference type="Gene3D" id="3.10.100.10">
    <property type="entry name" value="Mannose-Binding Protein A, subunit A"/>
    <property type="match status" value="1"/>
</dbReference>
<dbReference type="CDD" id="cd00037">
    <property type="entry name" value="CLECT"/>
    <property type="match status" value="1"/>
</dbReference>
<comment type="caution">
    <text evidence="3">The sequence shown here is derived from an EMBL/GenBank/DDBJ whole genome shotgun (WGS) entry which is preliminary data.</text>
</comment>
<proteinExistence type="predicted"/>
<gene>
    <name evidence="3" type="ORF">ElyMa_001328600</name>
</gene>
<accession>A0AAV4IL63</accession>
<dbReference type="InterPro" id="IPR016186">
    <property type="entry name" value="C-type_lectin-like/link_sf"/>
</dbReference>
<feature type="compositionally biased region" description="Acidic residues" evidence="1">
    <location>
        <begin position="164"/>
        <end position="189"/>
    </location>
</feature>
<keyword evidence="3" id="KW-0648">Protein biosynthesis</keyword>
<dbReference type="SUPFAM" id="SSF56436">
    <property type="entry name" value="C-type lectin-like"/>
    <property type="match status" value="1"/>
</dbReference>
<evidence type="ECO:0000259" key="2">
    <source>
        <dbReference type="PROSITE" id="PS50041"/>
    </source>
</evidence>
<feature type="compositionally biased region" description="Basic and acidic residues" evidence="1">
    <location>
        <begin position="190"/>
        <end position="213"/>
    </location>
</feature>
<feature type="compositionally biased region" description="Basic and acidic residues" evidence="1">
    <location>
        <begin position="220"/>
        <end position="234"/>
    </location>
</feature>
<organism evidence="3 4">
    <name type="scientific">Elysia marginata</name>
    <dbReference type="NCBI Taxonomy" id="1093978"/>
    <lineage>
        <taxon>Eukaryota</taxon>
        <taxon>Metazoa</taxon>
        <taxon>Spiralia</taxon>
        <taxon>Lophotrochozoa</taxon>
        <taxon>Mollusca</taxon>
        <taxon>Gastropoda</taxon>
        <taxon>Heterobranchia</taxon>
        <taxon>Euthyneura</taxon>
        <taxon>Panpulmonata</taxon>
        <taxon>Sacoglossa</taxon>
        <taxon>Placobranchoidea</taxon>
        <taxon>Plakobranchidae</taxon>
        <taxon>Elysia</taxon>
    </lineage>
</organism>
<dbReference type="Proteomes" id="UP000762676">
    <property type="component" value="Unassembled WGS sequence"/>
</dbReference>
<dbReference type="PANTHER" id="PTHR22801">
    <property type="entry name" value="LITHOSTATHINE"/>
    <property type="match status" value="1"/>
</dbReference>
<dbReference type="EMBL" id="BMAT01002631">
    <property type="protein sequence ID" value="GFS10645.1"/>
    <property type="molecule type" value="Genomic_DNA"/>
</dbReference>
<dbReference type="AlphaFoldDB" id="A0AAV4IL63"/>
<dbReference type="PROSITE" id="PS50041">
    <property type="entry name" value="C_TYPE_LECTIN_2"/>
    <property type="match status" value="1"/>
</dbReference>
<dbReference type="InterPro" id="IPR016187">
    <property type="entry name" value="CTDL_fold"/>
</dbReference>
<evidence type="ECO:0000313" key="3">
    <source>
        <dbReference type="EMBL" id="GFS10645.1"/>
    </source>
</evidence>
<feature type="domain" description="C-type lectin" evidence="2">
    <location>
        <begin position="8"/>
        <end position="80"/>
    </location>
</feature>
<evidence type="ECO:0000256" key="1">
    <source>
        <dbReference type="SAM" id="MobiDB-lite"/>
    </source>
</evidence>
<keyword evidence="4" id="KW-1185">Reference proteome</keyword>
<dbReference type="Pfam" id="PF00059">
    <property type="entry name" value="Lectin_C"/>
    <property type="match status" value="1"/>
</dbReference>
<protein>
    <submittedName>
        <fullName evidence="3">Eukaryotic translation initiation factor 3 subunit A</fullName>
    </submittedName>
</protein>
<reference evidence="3 4" key="1">
    <citation type="journal article" date="2021" name="Elife">
        <title>Chloroplast acquisition without the gene transfer in kleptoplastic sea slugs, Plakobranchus ocellatus.</title>
        <authorList>
            <person name="Maeda T."/>
            <person name="Takahashi S."/>
            <person name="Yoshida T."/>
            <person name="Shimamura S."/>
            <person name="Takaki Y."/>
            <person name="Nagai Y."/>
            <person name="Toyoda A."/>
            <person name="Suzuki Y."/>
            <person name="Arimoto A."/>
            <person name="Ishii H."/>
            <person name="Satoh N."/>
            <person name="Nishiyama T."/>
            <person name="Hasebe M."/>
            <person name="Maruyama T."/>
            <person name="Minagawa J."/>
            <person name="Obokata J."/>
            <person name="Shigenobu S."/>
        </authorList>
    </citation>
    <scope>NUCLEOTIDE SEQUENCE [LARGE SCALE GENOMIC DNA]</scope>
</reference>
<dbReference type="InterPro" id="IPR050801">
    <property type="entry name" value="Ca-Dep_Lectins_ImmuneDev"/>
</dbReference>
<keyword evidence="3" id="KW-0396">Initiation factor</keyword>
<dbReference type="PANTHER" id="PTHR22801:SF63">
    <property type="entry name" value="C-TYPE LECTIN DOMAIN-CONTAINING PROTEIN"/>
    <property type="match status" value="1"/>
</dbReference>
<dbReference type="Gene3D" id="2.10.22.10">
    <property type="entry name" value="Antistasin, domain 1"/>
    <property type="match status" value="1"/>
</dbReference>
<dbReference type="InterPro" id="IPR001304">
    <property type="entry name" value="C-type_lectin-like"/>
</dbReference>
<name>A0AAV4IL63_9GAST</name>
<sequence length="289" mass="32403">MPKTKVVNDFLIREMRRRGHYDQMWIGMHDRVEEGTWVWEDGSDVVDWGNMDYFNGGLFGDGSDCMALDSQDGQWHDNRCFTWVFDKRKYYICQYQREADVYTVDSSAIRNKSDGAKRQGGDLSKMKLTGLQNKDADDNKQHKDLFNDVTGPANINNDDKGPVDTDDDDKGPVDTDDDDKGPIDTDDDDKGPVDTDDNDKGPVDTDDNDKGPVDTDDDDKGPVDTDDDVTRPLDDDVNEPINIDDDAIDLGQANLVHDDGCPPFNCPDLDCGMGGYRMQNGCQTCQCNE</sequence>
<evidence type="ECO:0000313" key="4">
    <source>
        <dbReference type="Proteomes" id="UP000762676"/>
    </source>
</evidence>
<dbReference type="GO" id="GO:0003743">
    <property type="term" value="F:translation initiation factor activity"/>
    <property type="evidence" value="ECO:0007669"/>
    <property type="project" value="UniProtKB-KW"/>
</dbReference>
<feature type="compositionally biased region" description="Basic and acidic residues" evidence="1">
    <location>
        <begin position="134"/>
        <end position="146"/>
    </location>
</feature>